<evidence type="ECO:0000256" key="4">
    <source>
        <dbReference type="ARBA" id="ARBA00022692"/>
    </source>
</evidence>
<protein>
    <submittedName>
        <fullName evidence="9">MFS transporter</fullName>
    </submittedName>
</protein>
<dbReference type="PANTHER" id="PTHR23513:SF6">
    <property type="entry name" value="MAJOR FACILITATOR SUPERFAMILY ASSOCIATED DOMAIN-CONTAINING PROTEIN"/>
    <property type="match status" value="1"/>
</dbReference>
<feature type="domain" description="Major facilitator superfamily (MFS) profile" evidence="8">
    <location>
        <begin position="175"/>
        <end position="407"/>
    </location>
</feature>
<evidence type="ECO:0000259" key="8">
    <source>
        <dbReference type="PROSITE" id="PS50850"/>
    </source>
</evidence>
<reference evidence="10" key="1">
    <citation type="journal article" date="2019" name="Int. J. Syst. Evol. Microbiol.">
        <title>The Global Catalogue of Microorganisms (GCM) 10K type strain sequencing project: providing services to taxonomists for standard genome sequencing and annotation.</title>
        <authorList>
            <consortium name="The Broad Institute Genomics Platform"/>
            <consortium name="The Broad Institute Genome Sequencing Center for Infectious Disease"/>
            <person name="Wu L."/>
            <person name="Ma J."/>
        </authorList>
    </citation>
    <scope>NUCLEOTIDE SEQUENCE [LARGE SCALE GENOMIC DNA]</scope>
    <source>
        <strain evidence="10">JCM 14370</strain>
    </source>
</reference>
<dbReference type="InterPro" id="IPR020846">
    <property type="entry name" value="MFS_dom"/>
</dbReference>
<comment type="caution">
    <text evidence="9">The sequence shown here is derived from an EMBL/GenBank/DDBJ whole genome shotgun (WGS) entry which is preliminary data.</text>
</comment>
<dbReference type="PANTHER" id="PTHR23513">
    <property type="entry name" value="INTEGRAL MEMBRANE EFFLUX PROTEIN-RELATED"/>
    <property type="match status" value="1"/>
</dbReference>
<feature type="transmembrane region" description="Helical" evidence="7">
    <location>
        <begin position="258"/>
        <end position="280"/>
    </location>
</feature>
<evidence type="ECO:0000256" key="1">
    <source>
        <dbReference type="ARBA" id="ARBA00004651"/>
    </source>
</evidence>
<keyword evidence="10" id="KW-1185">Reference proteome</keyword>
<dbReference type="Proteomes" id="UP000632222">
    <property type="component" value="Unassembled WGS sequence"/>
</dbReference>
<feature type="transmembrane region" description="Helical" evidence="7">
    <location>
        <begin position="173"/>
        <end position="195"/>
    </location>
</feature>
<dbReference type="SUPFAM" id="SSF103473">
    <property type="entry name" value="MFS general substrate transporter"/>
    <property type="match status" value="1"/>
</dbReference>
<keyword evidence="5 7" id="KW-1133">Transmembrane helix</keyword>
<dbReference type="PROSITE" id="PS50850">
    <property type="entry name" value="MFS"/>
    <property type="match status" value="1"/>
</dbReference>
<keyword evidence="4 7" id="KW-0812">Transmembrane</keyword>
<evidence type="ECO:0000256" key="6">
    <source>
        <dbReference type="ARBA" id="ARBA00023136"/>
    </source>
</evidence>
<comment type="subcellular location">
    <subcellularLocation>
        <location evidence="1">Cell membrane</location>
        <topology evidence="1">Multi-pass membrane protein</topology>
    </subcellularLocation>
</comment>
<dbReference type="CDD" id="cd06173">
    <property type="entry name" value="MFS_MefA_like"/>
    <property type="match status" value="1"/>
</dbReference>
<keyword evidence="3" id="KW-1003">Cell membrane</keyword>
<dbReference type="EMBL" id="BMOD01000011">
    <property type="protein sequence ID" value="GGJ41070.1"/>
    <property type="molecule type" value="Genomic_DNA"/>
</dbReference>
<feature type="transmembrane region" description="Helical" evidence="7">
    <location>
        <begin position="346"/>
        <end position="369"/>
    </location>
</feature>
<feature type="transmembrane region" description="Helical" evidence="7">
    <location>
        <begin position="36"/>
        <end position="61"/>
    </location>
</feature>
<evidence type="ECO:0000313" key="9">
    <source>
        <dbReference type="EMBL" id="GGJ41070.1"/>
    </source>
</evidence>
<organism evidence="9 10">
    <name type="scientific">Deinococcus roseus</name>
    <dbReference type="NCBI Taxonomy" id="392414"/>
    <lineage>
        <taxon>Bacteria</taxon>
        <taxon>Thermotogati</taxon>
        <taxon>Deinococcota</taxon>
        <taxon>Deinococci</taxon>
        <taxon>Deinococcales</taxon>
        <taxon>Deinococcaceae</taxon>
        <taxon>Deinococcus</taxon>
    </lineage>
</organism>
<name>A0ABQ2D1T3_9DEIO</name>
<feature type="transmembrane region" description="Helical" evidence="7">
    <location>
        <begin position="375"/>
        <end position="395"/>
    </location>
</feature>
<evidence type="ECO:0000256" key="2">
    <source>
        <dbReference type="ARBA" id="ARBA00022448"/>
    </source>
</evidence>
<evidence type="ECO:0000256" key="5">
    <source>
        <dbReference type="ARBA" id="ARBA00022989"/>
    </source>
</evidence>
<accession>A0ABQ2D1T3</accession>
<feature type="transmembrane region" description="Helical" evidence="7">
    <location>
        <begin position="216"/>
        <end position="238"/>
    </location>
</feature>
<gene>
    <name evidence="9" type="ORF">GCM10008938_28880</name>
</gene>
<feature type="transmembrane region" description="Helical" evidence="7">
    <location>
        <begin position="287"/>
        <end position="304"/>
    </location>
</feature>
<feature type="transmembrane region" description="Helical" evidence="7">
    <location>
        <begin position="310"/>
        <end position="334"/>
    </location>
</feature>
<sequence length="407" mass="43630">MQDHQNMPATKLWNKNFTLYWLGTAQSNFGDALNGIALSFLILDLTGSATSMGINLALSMFPGLLSPLAGNLMDRIPLKPPLIVGDVLRGLIALGVVYLASQHLLTVPLIYLITVLFSTIGVMYRPAAGKIFPELVPRAELPRANGLLGTATQSMQLLGLVGGGALISTLGTAQALLIDAITFFIMAVVLVFVDIPRLHPAQPEPFWKGMKAGFQVIQKSSILPMVMGMAFLINGALAPTEVLTPRIMQEMGLGARGYGFWMGAFSAGMVLGSVMVSIFGNKWQPRRMVFLGLFGMGFTLLGMMPQQHLWIMFTSAALMGITVALTNTFVSVLLQHSVDQQYRGRVFGVLGMVAQCGMPLMVLAVSGVADQIPVSIPFMVASVVVVCMSLLWAVFAGKQLKAAQVPA</sequence>
<evidence type="ECO:0000256" key="3">
    <source>
        <dbReference type="ARBA" id="ARBA00022475"/>
    </source>
</evidence>
<feature type="transmembrane region" description="Helical" evidence="7">
    <location>
        <begin position="106"/>
        <end position="124"/>
    </location>
</feature>
<evidence type="ECO:0000313" key="10">
    <source>
        <dbReference type="Proteomes" id="UP000632222"/>
    </source>
</evidence>
<dbReference type="InterPro" id="IPR010290">
    <property type="entry name" value="TM_effector"/>
</dbReference>
<dbReference type="Gene3D" id="1.20.1250.20">
    <property type="entry name" value="MFS general substrate transporter like domains"/>
    <property type="match status" value="1"/>
</dbReference>
<dbReference type="Pfam" id="PF05977">
    <property type="entry name" value="MFS_3"/>
    <property type="match status" value="1"/>
</dbReference>
<evidence type="ECO:0000256" key="7">
    <source>
        <dbReference type="SAM" id="Phobius"/>
    </source>
</evidence>
<keyword evidence="6 7" id="KW-0472">Membrane</keyword>
<dbReference type="InterPro" id="IPR036259">
    <property type="entry name" value="MFS_trans_sf"/>
</dbReference>
<proteinExistence type="predicted"/>
<feature type="transmembrane region" description="Helical" evidence="7">
    <location>
        <begin position="82"/>
        <end position="100"/>
    </location>
</feature>
<keyword evidence="2" id="KW-0813">Transport</keyword>